<name>A0AAV5MEF3_9ROSI</name>
<dbReference type="AlphaFoldDB" id="A0AAV5MEF3"/>
<dbReference type="EMBL" id="BPVZ01000238">
    <property type="protein sequence ID" value="GKV47852.1"/>
    <property type="molecule type" value="Genomic_DNA"/>
</dbReference>
<reference evidence="2 3" key="1">
    <citation type="journal article" date="2021" name="Commun. Biol.">
        <title>The genome of Shorea leprosula (Dipterocarpaceae) highlights the ecological relevance of drought in aseasonal tropical rainforests.</title>
        <authorList>
            <person name="Ng K.K.S."/>
            <person name="Kobayashi M.J."/>
            <person name="Fawcett J.A."/>
            <person name="Hatakeyama M."/>
            <person name="Paape T."/>
            <person name="Ng C.H."/>
            <person name="Ang C.C."/>
            <person name="Tnah L.H."/>
            <person name="Lee C.T."/>
            <person name="Nishiyama T."/>
            <person name="Sese J."/>
            <person name="O'Brien M.J."/>
            <person name="Copetti D."/>
            <person name="Mohd Noor M.I."/>
            <person name="Ong R.C."/>
            <person name="Putra M."/>
            <person name="Sireger I.Z."/>
            <person name="Indrioko S."/>
            <person name="Kosugi Y."/>
            <person name="Izuno A."/>
            <person name="Isagi Y."/>
            <person name="Lee S.L."/>
            <person name="Shimizu K.K."/>
        </authorList>
    </citation>
    <scope>NUCLEOTIDE SEQUENCE [LARGE SCALE GENOMIC DNA]</scope>
    <source>
        <strain evidence="2">214</strain>
    </source>
</reference>
<evidence type="ECO:0000259" key="1">
    <source>
        <dbReference type="PROSITE" id="PS50878"/>
    </source>
</evidence>
<protein>
    <recommendedName>
        <fullName evidence="1">Reverse transcriptase domain-containing protein</fullName>
    </recommendedName>
</protein>
<dbReference type="PROSITE" id="PS50878">
    <property type="entry name" value="RT_POL"/>
    <property type="match status" value="1"/>
</dbReference>
<accession>A0AAV5MEF3</accession>
<gene>
    <name evidence="2" type="ORF">SLEP1_g54710</name>
</gene>
<evidence type="ECO:0000313" key="2">
    <source>
        <dbReference type="EMBL" id="GKV47852.1"/>
    </source>
</evidence>
<dbReference type="InterPro" id="IPR000477">
    <property type="entry name" value="RT_dom"/>
</dbReference>
<comment type="caution">
    <text evidence="2">The sequence shown here is derived from an EMBL/GenBank/DDBJ whole genome shotgun (WGS) entry which is preliminary data.</text>
</comment>
<dbReference type="InterPro" id="IPR043502">
    <property type="entry name" value="DNA/RNA_pol_sf"/>
</dbReference>
<feature type="domain" description="Reverse transcriptase" evidence="1">
    <location>
        <begin position="99"/>
        <end position="377"/>
    </location>
</feature>
<dbReference type="SUPFAM" id="SSF56672">
    <property type="entry name" value="DNA/RNA polymerases"/>
    <property type="match status" value="1"/>
</dbReference>
<dbReference type="PANTHER" id="PTHR31635">
    <property type="entry name" value="REVERSE TRANSCRIPTASE DOMAIN-CONTAINING PROTEIN-RELATED"/>
    <property type="match status" value="1"/>
</dbReference>
<dbReference type="CDD" id="cd01650">
    <property type="entry name" value="RT_nLTR_like"/>
    <property type="match status" value="1"/>
</dbReference>
<evidence type="ECO:0000313" key="3">
    <source>
        <dbReference type="Proteomes" id="UP001054252"/>
    </source>
</evidence>
<dbReference type="Proteomes" id="UP001054252">
    <property type="component" value="Unassembled WGS sequence"/>
</dbReference>
<dbReference type="PANTHER" id="PTHR31635:SF196">
    <property type="entry name" value="REVERSE TRANSCRIPTASE DOMAIN-CONTAINING PROTEIN-RELATED"/>
    <property type="match status" value="1"/>
</dbReference>
<proteinExistence type="predicted"/>
<dbReference type="Pfam" id="PF00078">
    <property type="entry name" value="RVT_1"/>
    <property type="match status" value="1"/>
</dbReference>
<organism evidence="2 3">
    <name type="scientific">Rubroshorea leprosula</name>
    <dbReference type="NCBI Taxonomy" id="152421"/>
    <lineage>
        <taxon>Eukaryota</taxon>
        <taxon>Viridiplantae</taxon>
        <taxon>Streptophyta</taxon>
        <taxon>Embryophyta</taxon>
        <taxon>Tracheophyta</taxon>
        <taxon>Spermatophyta</taxon>
        <taxon>Magnoliopsida</taxon>
        <taxon>eudicotyledons</taxon>
        <taxon>Gunneridae</taxon>
        <taxon>Pentapetalae</taxon>
        <taxon>rosids</taxon>
        <taxon>malvids</taxon>
        <taxon>Malvales</taxon>
        <taxon>Dipterocarpaceae</taxon>
        <taxon>Rubroshorea</taxon>
    </lineage>
</organism>
<keyword evidence="3" id="KW-1185">Reference proteome</keyword>
<sequence>MAKGGGCKQQEVKRLIKDYFKKKFEEERWERLEFVLDSFRRLSIEEIKSLEAAFTEEEIQEAVWGCNGSKSPGPDGFNFNFLKKMWPILKKDLFECMAEFHMNGKLAKGSNASFIVLVPKKENPQGLGEYRPISLIGCIYKIISKILANRLRKVVSSLIGPQQSAFIEGRQITDGIIILNEMVHEAKSSKKPVLIFKADFEKAYDSINWKFLDSMMSKFGFSHKWRTWIRECISSATVSILVNGSPTEQFQMEKGLRQGDPLAPFLFLMIAEALNGLMLKAAEENLFQGVEIGRSGLKLTHLQYADDSIFFCEANEQNVMVLKSILRSFEMISGLKVNFFKSSLVGLNVEKVSLEAYAEKLNCATGKFPFKYLGVLIGSNPRRMSTWAPVIDIMKRRLSNWKRDSLSFGGRIILLNSVLSSIPVYYFSTLKAPKQVLEAKYKIDKREMWEANKWDRLGSAWWRDLRKIEYEVDGKRGWFKEGVGKIVGEGKETLFWHEVWAGDMPLKEKFNRLFRLSREKDVCIADMGEWRNGELTWNWKWRRSLFTWETDMLQDLLSTVQGTKLKQGEDDCFVWNHDPTGKYSILAANVRKVSCKCPKDEVSTSEISSWQVVHVTASLDHKFSNSGV</sequence>